<dbReference type="AlphaFoldDB" id="A0AAV5T502"/>
<proteinExistence type="predicted"/>
<dbReference type="Proteomes" id="UP001432027">
    <property type="component" value="Unassembled WGS sequence"/>
</dbReference>
<reference evidence="2" key="1">
    <citation type="submission" date="2023-10" db="EMBL/GenBank/DDBJ databases">
        <title>Genome assembly of Pristionchus species.</title>
        <authorList>
            <person name="Yoshida K."/>
            <person name="Sommer R.J."/>
        </authorList>
    </citation>
    <scope>NUCLEOTIDE SEQUENCE</scope>
    <source>
        <strain evidence="2">RS0144</strain>
    </source>
</reference>
<keyword evidence="1" id="KW-0175">Coiled coil</keyword>
<evidence type="ECO:0000313" key="2">
    <source>
        <dbReference type="EMBL" id="GMS90175.1"/>
    </source>
</evidence>
<feature type="non-terminal residue" evidence="2">
    <location>
        <position position="83"/>
    </location>
</feature>
<dbReference type="EMBL" id="BTSX01000003">
    <property type="protein sequence ID" value="GMS90175.1"/>
    <property type="molecule type" value="Genomic_DNA"/>
</dbReference>
<protein>
    <submittedName>
        <fullName evidence="2">Uncharacterized protein</fullName>
    </submittedName>
</protein>
<evidence type="ECO:0000256" key="1">
    <source>
        <dbReference type="SAM" id="Coils"/>
    </source>
</evidence>
<keyword evidence="3" id="KW-1185">Reference proteome</keyword>
<feature type="coiled-coil region" evidence="1">
    <location>
        <begin position="27"/>
        <end position="54"/>
    </location>
</feature>
<feature type="non-terminal residue" evidence="2">
    <location>
        <position position="1"/>
    </location>
</feature>
<name>A0AAV5T502_9BILA</name>
<gene>
    <name evidence="2" type="ORF">PENTCL1PPCAC_12350</name>
</gene>
<evidence type="ECO:0000313" key="3">
    <source>
        <dbReference type="Proteomes" id="UP001432027"/>
    </source>
</evidence>
<sequence>ENSAKIALEMFKKLNDDCLLHIESLLKQKHADDADEREKDREQYKKDMKEYTLLLADLLIGEKEFNAFKPHLRFVILFIGDLA</sequence>
<accession>A0AAV5T502</accession>
<organism evidence="2 3">
    <name type="scientific">Pristionchus entomophagus</name>
    <dbReference type="NCBI Taxonomy" id="358040"/>
    <lineage>
        <taxon>Eukaryota</taxon>
        <taxon>Metazoa</taxon>
        <taxon>Ecdysozoa</taxon>
        <taxon>Nematoda</taxon>
        <taxon>Chromadorea</taxon>
        <taxon>Rhabditida</taxon>
        <taxon>Rhabditina</taxon>
        <taxon>Diplogasteromorpha</taxon>
        <taxon>Diplogasteroidea</taxon>
        <taxon>Neodiplogasteridae</taxon>
        <taxon>Pristionchus</taxon>
    </lineage>
</organism>
<comment type="caution">
    <text evidence="2">The sequence shown here is derived from an EMBL/GenBank/DDBJ whole genome shotgun (WGS) entry which is preliminary data.</text>
</comment>